<keyword evidence="1" id="KW-0812">Transmembrane</keyword>
<evidence type="ECO:0000256" key="1">
    <source>
        <dbReference type="SAM" id="Phobius"/>
    </source>
</evidence>
<accession>A0A3P6CBE3</accession>
<feature type="transmembrane region" description="Helical" evidence="1">
    <location>
        <begin position="34"/>
        <end position="55"/>
    </location>
</feature>
<reference evidence="2" key="1">
    <citation type="submission" date="2018-11" db="EMBL/GenBank/DDBJ databases">
        <authorList>
            <consortium name="Genoscope - CEA"/>
            <person name="William W."/>
        </authorList>
    </citation>
    <scope>NUCLEOTIDE SEQUENCE</scope>
</reference>
<dbReference type="EMBL" id="LR031873">
    <property type="protein sequence ID" value="VDD12696.1"/>
    <property type="molecule type" value="Genomic_DNA"/>
</dbReference>
<evidence type="ECO:0000313" key="2">
    <source>
        <dbReference type="EMBL" id="VDD12696.1"/>
    </source>
</evidence>
<keyword evidence="1" id="KW-0472">Membrane</keyword>
<dbReference type="AlphaFoldDB" id="A0A3P6CBE3"/>
<sequence>MILPLLTTLMLLVMMIWSKRNLLRSSRPLKYYQSYIHILLTILLHNLSHLLEFFLSKRRD</sequence>
<organism evidence="2">
    <name type="scientific">Brassica oleracea</name>
    <name type="common">Wild cabbage</name>
    <dbReference type="NCBI Taxonomy" id="3712"/>
    <lineage>
        <taxon>Eukaryota</taxon>
        <taxon>Viridiplantae</taxon>
        <taxon>Streptophyta</taxon>
        <taxon>Embryophyta</taxon>
        <taxon>Tracheophyta</taxon>
        <taxon>Spermatophyta</taxon>
        <taxon>Magnoliopsida</taxon>
        <taxon>eudicotyledons</taxon>
        <taxon>Gunneridae</taxon>
        <taxon>Pentapetalae</taxon>
        <taxon>rosids</taxon>
        <taxon>malvids</taxon>
        <taxon>Brassicales</taxon>
        <taxon>Brassicaceae</taxon>
        <taxon>Brassiceae</taxon>
        <taxon>Brassica</taxon>
    </lineage>
</organism>
<keyword evidence="1" id="KW-1133">Transmembrane helix</keyword>
<protein>
    <submittedName>
        <fullName evidence="2">Uncharacterized protein</fullName>
    </submittedName>
</protein>
<gene>
    <name evidence="2" type="ORF">BOLC4T26779H</name>
</gene>
<name>A0A3P6CBE3_BRAOL</name>
<proteinExistence type="predicted"/>